<dbReference type="Pfam" id="PF00276">
    <property type="entry name" value="Ribosomal_L23"/>
    <property type="match status" value="1"/>
</dbReference>
<dbReference type="HAMAP" id="MF_01369_B">
    <property type="entry name" value="Ribosomal_uL23_B"/>
    <property type="match status" value="1"/>
</dbReference>
<dbReference type="Gene3D" id="3.30.70.330">
    <property type="match status" value="1"/>
</dbReference>
<evidence type="ECO:0000256" key="6">
    <source>
        <dbReference type="HAMAP-Rule" id="MF_01369"/>
    </source>
</evidence>
<evidence type="ECO:0000256" key="1">
    <source>
        <dbReference type="ARBA" id="ARBA00006700"/>
    </source>
</evidence>
<dbReference type="AlphaFoldDB" id="A0A0A0BIE5"/>
<evidence type="ECO:0000256" key="7">
    <source>
        <dbReference type="RuleBase" id="RU003934"/>
    </source>
</evidence>
<comment type="subunit">
    <text evidence="6">Part of the 50S ribosomal subunit. Contacts protein L29, and trigger factor when it is bound to the ribosome.</text>
</comment>
<evidence type="ECO:0000256" key="5">
    <source>
        <dbReference type="ARBA" id="ARBA00023274"/>
    </source>
</evidence>
<keyword evidence="4 6" id="KW-0689">Ribosomal protein</keyword>
<comment type="function">
    <text evidence="6">One of the early assembly proteins it binds 23S rRNA. One of the proteins that surrounds the polypeptide exit tunnel on the outside of the ribosome. Forms the main docking site for trigger factor binding to the ribosome.</text>
</comment>
<dbReference type="EMBL" id="JRQD01000001">
    <property type="protein sequence ID" value="KGM08253.1"/>
    <property type="molecule type" value="Genomic_DNA"/>
</dbReference>
<dbReference type="STRING" id="392484.LP43_0680"/>
<dbReference type="FunFam" id="3.30.70.330:FF:000001">
    <property type="entry name" value="50S ribosomal protein L23"/>
    <property type="match status" value="1"/>
</dbReference>
<evidence type="ECO:0000256" key="3">
    <source>
        <dbReference type="ARBA" id="ARBA00022884"/>
    </source>
</evidence>
<dbReference type="InterPro" id="IPR012678">
    <property type="entry name" value="Ribosomal_uL23/eL15/eS24_sf"/>
</dbReference>
<dbReference type="GO" id="GO:0019843">
    <property type="term" value="F:rRNA binding"/>
    <property type="evidence" value="ECO:0007669"/>
    <property type="project" value="UniProtKB-UniRule"/>
</dbReference>
<protein>
    <recommendedName>
        <fullName evidence="6">Large ribosomal subunit protein uL23</fullName>
    </recommendedName>
</protein>
<evidence type="ECO:0000256" key="2">
    <source>
        <dbReference type="ARBA" id="ARBA00022730"/>
    </source>
</evidence>
<dbReference type="NCBIfam" id="NF004359">
    <property type="entry name" value="PRK05738.1-3"/>
    <property type="match status" value="1"/>
</dbReference>
<gene>
    <name evidence="6" type="primary">rplW</name>
    <name evidence="8" type="ORF">LP43_0680</name>
</gene>
<dbReference type="NCBIfam" id="NF004363">
    <property type="entry name" value="PRK05738.2-4"/>
    <property type="match status" value="1"/>
</dbReference>
<dbReference type="PROSITE" id="PS00050">
    <property type="entry name" value="RIBOSOMAL_L23"/>
    <property type="match status" value="1"/>
</dbReference>
<dbReference type="GO" id="GO:0006412">
    <property type="term" value="P:translation"/>
    <property type="evidence" value="ECO:0007669"/>
    <property type="project" value="UniProtKB-UniRule"/>
</dbReference>
<dbReference type="RefSeq" id="WP_008292026.1">
    <property type="nucleotide sequence ID" value="NZ_JADFAB010000091.1"/>
</dbReference>
<evidence type="ECO:0000313" key="9">
    <source>
        <dbReference type="Proteomes" id="UP000029999"/>
    </source>
</evidence>
<dbReference type="Proteomes" id="UP000029999">
    <property type="component" value="Unassembled WGS sequence"/>
</dbReference>
<dbReference type="InterPro" id="IPR013025">
    <property type="entry name" value="Ribosomal_uL23-like"/>
</dbReference>
<sequence>MNTERLTKVILGPVVAEKASRVAEDNNQVVLKVLPNANKTEIKAAVETLFDVKVAAVTTTNVKGKVKRTGRTIGKRSDWKKAYVTLADGADLNFLGE</sequence>
<evidence type="ECO:0000256" key="4">
    <source>
        <dbReference type="ARBA" id="ARBA00022980"/>
    </source>
</evidence>
<accession>A0A0A0BIE5</accession>
<dbReference type="GO" id="GO:0005840">
    <property type="term" value="C:ribosome"/>
    <property type="evidence" value="ECO:0007669"/>
    <property type="project" value="UniProtKB-KW"/>
</dbReference>
<keyword evidence="5 6" id="KW-0687">Ribonucleoprotein</keyword>
<dbReference type="GO" id="GO:1990904">
    <property type="term" value="C:ribonucleoprotein complex"/>
    <property type="evidence" value="ECO:0007669"/>
    <property type="project" value="UniProtKB-KW"/>
</dbReference>
<evidence type="ECO:0000313" key="8">
    <source>
        <dbReference type="EMBL" id="KGM08253.1"/>
    </source>
</evidence>
<reference evidence="8 9" key="1">
    <citation type="submission" date="2014-09" db="EMBL/GenBank/DDBJ databases">
        <authorList>
            <person name="Grob C."/>
            <person name="Taubert M."/>
            <person name="Howat A.M."/>
            <person name="Burns O.J."/>
            <person name="Dixon J.L."/>
            <person name="Chen Y."/>
            <person name="Murrell J.C."/>
        </authorList>
    </citation>
    <scope>NUCLEOTIDE SEQUENCE [LARGE SCALE GENOMIC DNA]</scope>
    <source>
        <strain evidence="8">L4</strain>
    </source>
</reference>
<dbReference type="InterPro" id="IPR001014">
    <property type="entry name" value="Ribosomal_uL23_CS"/>
</dbReference>
<proteinExistence type="inferred from homology"/>
<dbReference type="InterPro" id="IPR012677">
    <property type="entry name" value="Nucleotide-bd_a/b_plait_sf"/>
</dbReference>
<dbReference type="SUPFAM" id="SSF54189">
    <property type="entry name" value="Ribosomal proteins S24e, L23 and L15e"/>
    <property type="match status" value="1"/>
</dbReference>
<dbReference type="PANTHER" id="PTHR11620">
    <property type="entry name" value="60S RIBOSOMAL PROTEIN L23A"/>
    <property type="match status" value="1"/>
</dbReference>
<comment type="caution">
    <text evidence="8">The sequence shown here is derived from an EMBL/GenBank/DDBJ whole genome shotgun (WGS) entry which is preliminary data.</text>
</comment>
<dbReference type="GO" id="GO:0003735">
    <property type="term" value="F:structural constituent of ribosome"/>
    <property type="evidence" value="ECO:0007669"/>
    <property type="project" value="InterPro"/>
</dbReference>
<keyword evidence="2 6" id="KW-0699">rRNA-binding</keyword>
<comment type="similarity">
    <text evidence="1 6 7">Belongs to the universal ribosomal protein uL23 family.</text>
</comment>
<organism evidence="8 9">
    <name type="scientific">Methylophaga thiooxydans</name>
    <dbReference type="NCBI Taxonomy" id="392484"/>
    <lineage>
        <taxon>Bacteria</taxon>
        <taxon>Pseudomonadati</taxon>
        <taxon>Pseudomonadota</taxon>
        <taxon>Gammaproteobacteria</taxon>
        <taxon>Thiotrichales</taxon>
        <taxon>Piscirickettsiaceae</taxon>
        <taxon>Methylophaga</taxon>
    </lineage>
</organism>
<name>A0A0A0BIE5_9GAMM</name>
<keyword evidence="3 6" id="KW-0694">RNA-binding</keyword>